<organism evidence="1 2">
    <name type="scientific">Kutzneria chonburiensis</name>
    <dbReference type="NCBI Taxonomy" id="1483604"/>
    <lineage>
        <taxon>Bacteria</taxon>
        <taxon>Bacillati</taxon>
        <taxon>Actinomycetota</taxon>
        <taxon>Actinomycetes</taxon>
        <taxon>Pseudonocardiales</taxon>
        <taxon>Pseudonocardiaceae</taxon>
        <taxon>Kutzneria</taxon>
    </lineage>
</organism>
<evidence type="ECO:0008006" key="3">
    <source>
        <dbReference type="Google" id="ProtNLM"/>
    </source>
</evidence>
<evidence type="ECO:0000313" key="2">
    <source>
        <dbReference type="Proteomes" id="UP001589810"/>
    </source>
</evidence>
<dbReference type="Proteomes" id="UP001589810">
    <property type="component" value="Unassembled WGS sequence"/>
</dbReference>
<dbReference type="RefSeq" id="WP_273937315.1">
    <property type="nucleotide sequence ID" value="NZ_CP097263.1"/>
</dbReference>
<evidence type="ECO:0000313" key="1">
    <source>
        <dbReference type="EMBL" id="MFC0547081.1"/>
    </source>
</evidence>
<proteinExistence type="predicted"/>
<comment type="caution">
    <text evidence="1">The sequence shown here is derived from an EMBL/GenBank/DDBJ whole genome shotgun (WGS) entry which is preliminary data.</text>
</comment>
<accession>A0ABV6N4W6</accession>
<name>A0ABV6N4W6_9PSEU</name>
<gene>
    <name evidence="1" type="ORF">ACFFH7_36610</name>
</gene>
<keyword evidence="2" id="KW-1185">Reference proteome</keyword>
<reference evidence="1 2" key="1">
    <citation type="submission" date="2024-09" db="EMBL/GenBank/DDBJ databases">
        <authorList>
            <person name="Sun Q."/>
            <person name="Mori K."/>
        </authorList>
    </citation>
    <scope>NUCLEOTIDE SEQUENCE [LARGE SCALE GENOMIC DNA]</scope>
    <source>
        <strain evidence="1 2">TBRC 1432</strain>
    </source>
</reference>
<dbReference type="EMBL" id="JBHLUD010000013">
    <property type="protein sequence ID" value="MFC0547081.1"/>
    <property type="molecule type" value="Genomic_DNA"/>
</dbReference>
<protein>
    <recommendedName>
        <fullName evidence="3">Thioredoxin</fullName>
    </recommendedName>
</protein>
<sequence length="89" mass="10443">MFGEPGGKWLTLFVRNDEEGRELLRMVLTWCRWNLVSCLYREPDQGTREEYNVTDAPTLRYFDLDSGASRVEVVGADEIRAWIRQSENQ</sequence>